<dbReference type="AlphaFoldDB" id="A0A319E9N5"/>
<dbReference type="EMBL" id="KZ826347">
    <property type="protein sequence ID" value="PYI06736.1"/>
    <property type="molecule type" value="Genomic_DNA"/>
</dbReference>
<dbReference type="Proteomes" id="UP000248423">
    <property type="component" value="Unassembled WGS sequence"/>
</dbReference>
<evidence type="ECO:0000313" key="1">
    <source>
        <dbReference type="EMBL" id="PYI06736.1"/>
    </source>
</evidence>
<name>A0A319E9N5_ASPSB</name>
<protein>
    <submittedName>
        <fullName evidence="1">Uncharacterized protein</fullName>
    </submittedName>
</protein>
<organism evidence="1 2">
    <name type="scientific">Aspergillus sclerotiicarbonarius (strain CBS 121057 / IBT 28362)</name>
    <dbReference type="NCBI Taxonomy" id="1448318"/>
    <lineage>
        <taxon>Eukaryota</taxon>
        <taxon>Fungi</taxon>
        <taxon>Dikarya</taxon>
        <taxon>Ascomycota</taxon>
        <taxon>Pezizomycotina</taxon>
        <taxon>Eurotiomycetes</taxon>
        <taxon>Eurotiomycetidae</taxon>
        <taxon>Eurotiales</taxon>
        <taxon>Aspergillaceae</taxon>
        <taxon>Aspergillus</taxon>
        <taxon>Aspergillus subgen. Circumdati</taxon>
    </lineage>
</organism>
<evidence type="ECO:0000313" key="2">
    <source>
        <dbReference type="Proteomes" id="UP000248423"/>
    </source>
</evidence>
<sequence>MGINTGHAIQNHLRFATLLYKTNRLKIGAIGVVPKRFVSTPEMYKGHQIDRIIIAPGAIGAVSTWTLSSYIATSFKAQRVAWGQVQSPKDRNEIFSMIHLMSTPL</sequence>
<dbReference type="VEuPathDB" id="FungiDB:BO78DRAFT_396943"/>
<gene>
    <name evidence="1" type="ORF">BO78DRAFT_396943</name>
</gene>
<keyword evidence="2" id="KW-1185">Reference proteome</keyword>
<proteinExistence type="predicted"/>
<accession>A0A319E9N5</accession>
<reference evidence="1 2" key="1">
    <citation type="submission" date="2018-02" db="EMBL/GenBank/DDBJ databases">
        <title>The genomes of Aspergillus section Nigri reveals drivers in fungal speciation.</title>
        <authorList>
            <consortium name="DOE Joint Genome Institute"/>
            <person name="Vesth T.C."/>
            <person name="Nybo J."/>
            <person name="Theobald S."/>
            <person name="Brandl J."/>
            <person name="Frisvad J.C."/>
            <person name="Nielsen K.F."/>
            <person name="Lyhne E.K."/>
            <person name="Kogle M.E."/>
            <person name="Kuo A."/>
            <person name="Riley R."/>
            <person name="Clum A."/>
            <person name="Nolan M."/>
            <person name="Lipzen A."/>
            <person name="Salamov A."/>
            <person name="Henrissat B."/>
            <person name="Wiebenga A."/>
            <person name="De vries R.P."/>
            <person name="Grigoriev I.V."/>
            <person name="Mortensen U.H."/>
            <person name="Andersen M.R."/>
            <person name="Baker S.E."/>
        </authorList>
    </citation>
    <scope>NUCLEOTIDE SEQUENCE [LARGE SCALE GENOMIC DNA]</scope>
    <source>
        <strain evidence="1 2">CBS 121057</strain>
    </source>
</reference>